<evidence type="ECO:0000259" key="6">
    <source>
        <dbReference type="PROSITE" id="PS50931"/>
    </source>
</evidence>
<dbReference type="FunFam" id="1.10.10.10:FF:000038">
    <property type="entry name" value="Glycine cleavage system transcriptional activator"/>
    <property type="match status" value="1"/>
</dbReference>
<comment type="caution">
    <text evidence="7">The sequence shown here is derived from an EMBL/GenBank/DDBJ whole genome shotgun (WGS) entry which is preliminary data.</text>
</comment>
<dbReference type="Gene3D" id="3.40.190.10">
    <property type="entry name" value="Periplasmic binding protein-like II"/>
    <property type="match status" value="2"/>
</dbReference>
<dbReference type="Proteomes" id="UP000294335">
    <property type="component" value="Unassembled WGS sequence"/>
</dbReference>
<dbReference type="InterPro" id="IPR058163">
    <property type="entry name" value="LysR-type_TF_proteobact-type"/>
</dbReference>
<dbReference type="Pfam" id="PF00126">
    <property type="entry name" value="HTH_1"/>
    <property type="match status" value="1"/>
</dbReference>
<dbReference type="PANTHER" id="PTHR30537:SF5">
    <property type="entry name" value="HTH-TYPE TRANSCRIPTIONAL ACTIVATOR TTDR-RELATED"/>
    <property type="match status" value="1"/>
</dbReference>
<evidence type="ECO:0000256" key="3">
    <source>
        <dbReference type="ARBA" id="ARBA00023125"/>
    </source>
</evidence>
<dbReference type="SUPFAM" id="SSF53850">
    <property type="entry name" value="Periplasmic binding protein-like II"/>
    <property type="match status" value="1"/>
</dbReference>
<dbReference type="GO" id="GO:0009891">
    <property type="term" value="P:positive regulation of biosynthetic process"/>
    <property type="evidence" value="ECO:0007669"/>
    <property type="project" value="UniProtKB-ARBA"/>
</dbReference>
<dbReference type="InterPro" id="IPR000847">
    <property type="entry name" value="LysR_HTH_N"/>
</dbReference>
<dbReference type="InterPro" id="IPR036390">
    <property type="entry name" value="WH_DNA-bd_sf"/>
</dbReference>
<evidence type="ECO:0000313" key="7">
    <source>
        <dbReference type="EMBL" id="SPO63023.1"/>
    </source>
</evidence>
<keyword evidence="3" id="KW-0238">DNA-binding</keyword>
<dbReference type="AlphaFoldDB" id="A0AAQ1PBW3"/>
<dbReference type="GO" id="GO:0003700">
    <property type="term" value="F:DNA-binding transcription factor activity"/>
    <property type="evidence" value="ECO:0007669"/>
    <property type="project" value="InterPro"/>
</dbReference>
<keyword evidence="2" id="KW-0805">Transcription regulation</keyword>
<dbReference type="InterPro" id="IPR005119">
    <property type="entry name" value="LysR_subst-bd"/>
</dbReference>
<sequence>MRTSEKGNLQNGYRRIIPSMTALLEFEAVARHSSFTLAARELGVTQAAVSKQIRQLEENIGVQLFQRFHRGVSLTNEGQTLFAVMSESLQKVAAVFDRLTEGSAEQQLVLSTTATFSQLRVMPRLSTLQAALPHIRLRLATQMFTGDLRDHDIDLLVRYGNGKWADGTALHLFDEEVFPVCSPAWLARNQAPDSLEALYGADLLDADATTEGWMTWPTWFRALGGHPPKLDYRLRCHLYTDTIQAALHGHGVALGWGRMLDHLLESGDLVRLSDLVIKPQEAYYLVVPHGRDTTAMVLSLAEWLRSSPG</sequence>
<dbReference type="PROSITE" id="PS50931">
    <property type="entry name" value="HTH_LYSR"/>
    <property type="match status" value="1"/>
</dbReference>
<reference evidence="7 8" key="1">
    <citation type="submission" date="2018-02" db="EMBL/GenBank/DDBJ databases">
        <authorList>
            <person name="Dubost A."/>
        </authorList>
    </citation>
    <scope>NUCLEOTIDE SEQUENCE [LARGE SCALE GENOMIC DNA]</scope>
    <source>
        <strain evidence="8">JV551A3</strain>
    </source>
</reference>
<dbReference type="GO" id="GO:0003677">
    <property type="term" value="F:DNA binding"/>
    <property type="evidence" value="ECO:0007669"/>
    <property type="project" value="UniProtKB-KW"/>
</dbReference>
<gene>
    <name evidence="7" type="ORF">JV551A3_V1_1910031</name>
</gene>
<name>A0AAQ1PBW3_9PSED</name>
<feature type="domain" description="HTH lysR-type" evidence="6">
    <location>
        <begin position="26"/>
        <end position="75"/>
    </location>
</feature>
<keyword evidence="8" id="KW-1185">Reference proteome</keyword>
<dbReference type="SUPFAM" id="SSF46785">
    <property type="entry name" value="Winged helix' DNA-binding domain"/>
    <property type="match status" value="1"/>
</dbReference>
<dbReference type="InterPro" id="IPR036388">
    <property type="entry name" value="WH-like_DNA-bd_sf"/>
</dbReference>
<accession>A0AAQ1PBW3</accession>
<keyword evidence="5" id="KW-0804">Transcription</keyword>
<evidence type="ECO:0000256" key="2">
    <source>
        <dbReference type="ARBA" id="ARBA00023015"/>
    </source>
</evidence>
<evidence type="ECO:0000313" key="8">
    <source>
        <dbReference type="Proteomes" id="UP000294335"/>
    </source>
</evidence>
<protein>
    <submittedName>
        <fullName evidence="7">LysR family transcriptional regulator</fullName>
    </submittedName>
</protein>
<proteinExistence type="inferred from homology"/>
<organism evidence="7 8">
    <name type="scientific">Pseudomonas inefficax</name>
    <dbReference type="NCBI Taxonomy" id="2078786"/>
    <lineage>
        <taxon>Bacteria</taxon>
        <taxon>Pseudomonadati</taxon>
        <taxon>Pseudomonadota</taxon>
        <taxon>Gammaproteobacteria</taxon>
        <taxon>Pseudomonadales</taxon>
        <taxon>Pseudomonadaceae</taxon>
        <taxon>Pseudomonas</taxon>
    </lineage>
</organism>
<dbReference type="PRINTS" id="PR00039">
    <property type="entry name" value="HTHLYSR"/>
</dbReference>
<dbReference type="RefSeq" id="WP_133974638.1">
    <property type="nucleotide sequence ID" value="NZ_JBDUTS010000016.1"/>
</dbReference>
<evidence type="ECO:0000256" key="5">
    <source>
        <dbReference type="ARBA" id="ARBA00023163"/>
    </source>
</evidence>
<dbReference type="Gene3D" id="1.10.10.10">
    <property type="entry name" value="Winged helix-like DNA-binding domain superfamily/Winged helix DNA-binding domain"/>
    <property type="match status" value="1"/>
</dbReference>
<dbReference type="EMBL" id="OPYN01000191">
    <property type="protein sequence ID" value="SPO63023.1"/>
    <property type="molecule type" value="Genomic_DNA"/>
</dbReference>
<dbReference type="PANTHER" id="PTHR30537">
    <property type="entry name" value="HTH-TYPE TRANSCRIPTIONAL REGULATOR"/>
    <property type="match status" value="1"/>
</dbReference>
<evidence type="ECO:0000256" key="1">
    <source>
        <dbReference type="ARBA" id="ARBA00009437"/>
    </source>
</evidence>
<keyword evidence="4" id="KW-0010">Activator</keyword>
<comment type="similarity">
    <text evidence="1">Belongs to the LysR transcriptional regulatory family.</text>
</comment>
<evidence type="ECO:0000256" key="4">
    <source>
        <dbReference type="ARBA" id="ARBA00023159"/>
    </source>
</evidence>
<dbReference type="CDD" id="cd08432">
    <property type="entry name" value="PBP2_GcdR_TrpI_HvrB_AmpR_like"/>
    <property type="match status" value="1"/>
</dbReference>
<dbReference type="Pfam" id="PF03466">
    <property type="entry name" value="LysR_substrate"/>
    <property type="match status" value="1"/>
</dbReference>